<feature type="compositionally biased region" description="Polar residues" evidence="1">
    <location>
        <begin position="1"/>
        <end position="23"/>
    </location>
</feature>
<reference evidence="2 3" key="1">
    <citation type="journal article" date="2020" name="G3 (Bethesda)">
        <title>Improved Reference Genome for Cyclotella cryptica CCMP332, a Model for Cell Wall Morphogenesis, Salinity Adaptation, and Lipid Production in Diatoms (Bacillariophyta).</title>
        <authorList>
            <person name="Roberts W.R."/>
            <person name="Downey K.M."/>
            <person name="Ruck E.C."/>
            <person name="Traller J.C."/>
            <person name="Alverson A.J."/>
        </authorList>
    </citation>
    <scope>NUCLEOTIDE SEQUENCE [LARGE SCALE GENOMIC DNA]</scope>
    <source>
        <strain evidence="2 3">CCMP332</strain>
    </source>
</reference>
<gene>
    <name evidence="2" type="ORF">HJC23_013694</name>
</gene>
<evidence type="ECO:0000256" key="1">
    <source>
        <dbReference type="SAM" id="MobiDB-lite"/>
    </source>
</evidence>
<comment type="caution">
    <text evidence="2">The sequence shown here is derived from an EMBL/GenBank/DDBJ whole genome shotgun (WGS) entry which is preliminary data.</text>
</comment>
<keyword evidence="3" id="KW-1185">Reference proteome</keyword>
<dbReference type="Proteomes" id="UP001516023">
    <property type="component" value="Unassembled WGS sequence"/>
</dbReference>
<proteinExistence type="predicted"/>
<feature type="region of interest" description="Disordered" evidence="1">
    <location>
        <begin position="1"/>
        <end position="38"/>
    </location>
</feature>
<dbReference type="AlphaFoldDB" id="A0ABD3QUY6"/>
<accession>A0ABD3QUY6</accession>
<name>A0ABD3QUY6_9STRA</name>
<protein>
    <submittedName>
        <fullName evidence="2">Uncharacterized protein</fullName>
    </submittedName>
</protein>
<dbReference type="EMBL" id="JABMIG020000009">
    <property type="protein sequence ID" value="KAL3804175.1"/>
    <property type="molecule type" value="Genomic_DNA"/>
</dbReference>
<sequence length="182" mass="20776">MQTPSNLNQQLHCGVNPSKSQKQSVRDSPRSYLPNPTKKQVRFSETSILLVTAPKTSCENEATWYNKNDIREFKQHSRELSASLVGTPDAKTMRFIGYSVQEGTDLPSLKVEDVDRIRGLEHLMCPDVCKVLLQRRRATIANVLEEQRRQELNGEHDAAKIALISSRNSRFAVEWRQRIATL</sequence>
<evidence type="ECO:0000313" key="2">
    <source>
        <dbReference type="EMBL" id="KAL3804175.1"/>
    </source>
</evidence>
<evidence type="ECO:0000313" key="3">
    <source>
        <dbReference type="Proteomes" id="UP001516023"/>
    </source>
</evidence>
<organism evidence="2 3">
    <name type="scientific">Cyclotella cryptica</name>
    <dbReference type="NCBI Taxonomy" id="29204"/>
    <lineage>
        <taxon>Eukaryota</taxon>
        <taxon>Sar</taxon>
        <taxon>Stramenopiles</taxon>
        <taxon>Ochrophyta</taxon>
        <taxon>Bacillariophyta</taxon>
        <taxon>Coscinodiscophyceae</taxon>
        <taxon>Thalassiosirophycidae</taxon>
        <taxon>Stephanodiscales</taxon>
        <taxon>Stephanodiscaceae</taxon>
        <taxon>Cyclotella</taxon>
    </lineage>
</organism>